<evidence type="ECO:0000256" key="3">
    <source>
        <dbReference type="SAM" id="MobiDB-lite"/>
    </source>
</evidence>
<dbReference type="PROSITE" id="PS51718">
    <property type="entry name" value="G_DYNAMIN_2"/>
    <property type="match status" value="1"/>
</dbReference>
<keyword evidence="6" id="KW-1185">Reference proteome</keyword>
<organism evidence="5 6">
    <name type="scientific">Amazona collaria</name>
    <name type="common">yellow-billed parrot</name>
    <dbReference type="NCBI Taxonomy" id="241587"/>
    <lineage>
        <taxon>Eukaryota</taxon>
        <taxon>Metazoa</taxon>
        <taxon>Chordata</taxon>
        <taxon>Craniata</taxon>
        <taxon>Vertebrata</taxon>
        <taxon>Euteleostomi</taxon>
        <taxon>Archelosauria</taxon>
        <taxon>Archosauria</taxon>
        <taxon>Dinosauria</taxon>
        <taxon>Saurischia</taxon>
        <taxon>Theropoda</taxon>
        <taxon>Coelurosauria</taxon>
        <taxon>Aves</taxon>
        <taxon>Neognathae</taxon>
        <taxon>Neoaves</taxon>
        <taxon>Telluraves</taxon>
        <taxon>Australaves</taxon>
        <taxon>Psittaciformes</taxon>
        <taxon>Psittacidae</taxon>
        <taxon>Amazona</taxon>
    </lineage>
</organism>
<dbReference type="InterPro" id="IPR045063">
    <property type="entry name" value="Dynamin_N"/>
</dbReference>
<evidence type="ECO:0000256" key="2">
    <source>
        <dbReference type="ARBA" id="ARBA00023136"/>
    </source>
</evidence>
<dbReference type="Pfam" id="PF00350">
    <property type="entry name" value="Dynamin_N"/>
    <property type="match status" value="1"/>
</dbReference>
<dbReference type="AlphaFoldDB" id="A0A8B9FSU3"/>
<dbReference type="InterPro" id="IPR030381">
    <property type="entry name" value="G_DYNAMIN_dom"/>
</dbReference>
<reference evidence="5" key="1">
    <citation type="submission" date="2025-08" db="UniProtKB">
        <authorList>
            <consortium name="Ensembl"/>
        </authorList>
    </citation>
    <scope>IDENTIFICATION</scope>
</reference>
<dbReference type="Ensembl" id="ENSACOT00000015196.1">
    <property type="protein sequence ID" value="ENSACOP00000014678.1"/>
    <property type="gene ID" value="ENSACOG00000010231.1"/>
</dbReference>
<accession>A0A8B9FSU3</accession>
<dbReference type="Gene3D" id="1.10.268.20">
    <property type="match status" value="1"/>
</dbReference>
<dbReference type="InterPro" id="IPR031692">
    <property type="entry name" value="EHD_N"/>
</dbReference>
<proteinExistence type="predicted"/>
<comment type="subcellular location">
    <subcellularLocation>
        <location evidence="1">Endomembrane system</location>
        <topology evidence="1">Peripheral membrane protein</topology>
    </subcellularLocation>
</comment>
<evidence type="ECO:0000313" key="5">
    <source>
        <dbReference type="Ensembl" id="ENSACOP00000014678.1"/>
    </source>
</evidence>
<dbReference type="Pfam" id="PF16880">
    <property type="entry name" value="EHD_N"/>
    <property type="match status" value="1"/>
</dbReference>
<feature type="region of interest" description="Disordered" evidence="3">
    <location>
        <begin position="119"/>
        <end position="142"/>
    </location>
</feature>
<dbReference type="GO" id="GO:0005525">
    <property type="term" value="F:GTP binding"/>
    <property type="evidence" value="ECO:0007669"/>
    <property type="project" value="InterPro"/>
</dbReference>
<feature type="compositionally biased region" description="Pro residues" evidence="3">
    <location>
        <begin position="133"/>
        <end position="142"/>
    </location>
</feature>
<dbReference type="Proteomes" id="UP000694522">
    <property type="component" value="Unplaced"/>
</dbReference>
<reference evidence="5" key="2">
    <citation type="submission" date="2025-09" db="UniProtKB">
        <authorList>
            <consortium name="Ensembl"/>
        </authorList>
    </citation>
    <scope>IDENTIFICATION</scope>
</reference>
<protein>
    <recommendedName>
        <fullName evidence="4">Dynamin-type G domain-containing protein</fullName>
    </recommendedName>
</protein>
<dbReference type="GO" id="GO:0012505">
    <property type="term" value="C:endomembrane system"/>
    <property type="evidence" value="ECO:0007669"/>
    <property type="project" value="UniProtKB-SubCell"/>
</dbReference>
<sequence>MRKHAKKSPEAVGTVTAGLKQLYKKKLLPMEEACRFHDFHSPALEEADFDTKPMILVMGQYSTGKTTFIRYLLEQDIPGSRIGPEPTTDSFVAIMHGDTEGITPGNALVVDPNKPFRKGVTSPLEWGGEGLEVPPPTPPIEP</sequence>
<feature type="domain" description="Dynamin-type G" evidence="4">
    <location>
        <begin position="49"/>
        <end position="142"/>
    </location>
</feature>
<evidence type="ECO:0000259" key="4">
    <source>
        <dbReference type="PROSITE" id="PS51718"/>
    </source>
</evidence>
<name>A0A8B9FSU3_9PSIT</name>
<evidence type="ECO:0000256" key="1">
    <source>
        <dbReference type="ARBA" id="ARBA00004184"/>
    </source>
</evidence>
<dbReference type="SUPFAM" id="SSF52540">
    <property type="entry name" value="P-loop containing nucleoside triphosphate hydrolases"/>
    <property type="match status" value="1"/>
</dbReference>
<evidence type="ECO:0000313" key="6">
    <source>
        <dbReference type="Proteomes" id="UP000694522"/>
    </source>
</evidence>
<keyword evidence="2" id="KW-0472">Membrane</keyword>
<dbReference type="InterPro" id="IPR027417">
    <property type="entry name" value="P-loop_NTPase"/>
</dbReference>
<dbReference type="Gene3D" id="3.40.50.300">
    <property type="entry name" value="P-loop containing nucleotide triphosphate hydrolases"/>
    <property type="match status" value="1"/>
</dbReference>